<dbReference type="FunFam" id="3.30.230.10:FF:000001">
    <property type="entry name" value="30S ribosomal protein S9"/>
    <property type="match status" value="1"/>
</dbReference>
<evidence type="ECO:0000256" key="6">
    <source>
        <dbReference type="RuleBase" id="RU003815"/>
    </source>
</evidence>
<keyword evidence="3 5" id="KW-0687">Ribonucleoprotein</keyword>
<dbReference type="NCBIfam" id="NF001099">
    <property type="entry name" value="PRK00132.1"/>
    <property type="match status" value="1"/>
</dbReference>
<dbReference type="GO" id="GO:0022627">
    <property type="term" value="C:cytosolic small ribosomal subunit"/>
    <property type="evidence" value="ECO:0007669"/>
    <property type="project" value="TreeGrafter"/>
</dbReference>
<dbReference type="EMBL" id="AHMY02000067">
    <property type="protein sequence ID" value="EKO13765.1"/>
    <property type="molecule type" value="Genomic_DNA"/>
</dbReference>
<dbReference type="PROSITE" id="PS00360">
    <property type="entry name" value="RIBOSOMAL_S9"/>
    <property type="match status" value="1"/>
</dbReference>
<gene>
    <name evidence="5 7" type="primary">rpsI</name>
    <name evidence="7" type="ORF">LEP1GSC081_3063</name>
</gene>
<dbReference type="PANTHER" id="PTHR21569">
    <property type="entry name" value="RIBOSOMAL PROTEIN S9"/>
    <property type="match status" value="1"/>
</dbReference>
<dbReference type="InterPro" id="IPR000754">
    <property type="entry name" value="Ribosomal_uS9"/>
</dbReference>
<evidence type="ECO:0000256" key="1">
    <source>
        <dbReference type="ARBA" id="ARBA00005251"/>
    </source>
</evidence>
<proteinExistence type="inferred from homology"/>
<reference evidence="7 8" key="1">
    <citation type="submission" date="2012-10" db="EMBL/GenBank/DDBJ databases">
        <authorList>
            <person name="Harkins D.M."/>
            <person name="Durkin A.S."/>
            <person name="Brinkac L.M."/>
            <person name="Selengut J.D."/>
            <person name="Sanka R."/>
            <person name="DePew J."/>
            <person name="Purushe J."/>
            <person name="Peacock S.J."/>
            <person name="Thaipadungpanit J."/>
            <person name="Wuthiekanun V.W."/>
            <person name="Day N.P."/>
            <person name="Vinetz J.M."/>
            <person name="Sutton G.G."/>
            <person name="Nelson W.C."/>
            <person name="Fouts D.E."/>
        </authorList>
    </citation>
    <scope>NUCLEOTIDE SEQUENCE [LARGE SCALE GENOMIC DNA]</scope>
    <source>
        <strain evidence="7 8">H1</strain>
    </source>
</reference>
<dbReference type="GeneID" id="34314031"/>
<dbReference type="InterPro" id="IPR020568">
    <property type="entry name" value="Ribosomal_Su5_D2-typ_SF"/>
</dbReference>
<comment type="similarity">
    <text evidence="1 5 6">Belongs to the universal ribosomal protein uS9 family.</text>
</comment>
<keyword evidence="2 5" id="KW-0689">Ribosomal protein</keyword>
<evidence type="ECO:0000256" key="5">
    <source>
        <dbReference type="HAMAP-Rule" id="MF_00532"/>
    </source>
</evidence>
<evidence type="ECO:0000256" key="2">
    <source>
        <dbReference type="ARBA" id="ARBA00022980"/>
    </source>
</evidence>
<dbReference type="PANTHER" id="PTHR21569:SF1">
    <property type="entry name" value="SMALL RIBOSOMAL SUBUNIT PROTEIN US9M"/>
    <property type="match status" value="1"/>
</dbReference>
<evidence type="ECO:0000256" key="4">
    <source>
        <dbReference type="ARBA" id="ARBA00035259"/>
    </source>
</evidence>
<dbReference type="RefSeq" id="WP_004753014.1">
    <property type="nucleotide sequence ID" value="NZ_AHMY02000067.1"/>
</dbReference>
<sequence length="132" mass="14916">MAPAKEIWAVGRRKTSVARAKIKEGSGKITVNHKDIKDYLQNRKAIIEEAIRPLSLLNVQDKYDLNLNVTGGGITGQVGAIRHALARAICRIKPEFRPAVKKEGFLTRDPRMVERKKYGLHKARRGTQFSKR</sequence>
<dbReference type="GO" id="GO:0003723">
    <property type="term" value="F:RNA binding"/>
    <property type="evidence" value="ECO:0007669"/>
    <property type="project" value="TreeGrafter"/>
</dbReference>
<evidence type="ECO:0000313" key="8">
    <source>
        <dbReference type="Proteomes" id="UP000006253"/>
    </source>
</evidence>
<dbReference type="AlphaFoldDB" id="A0A0E2AXW9"/>
<dbReference type="SUPFAM" id="SSF54211">
    <property type="entry name" value="Ribosomal protein S5 domain 2-like"/>
    <property type="match status" value="1"/>
</dbReference>
<dbReference type="InterPro" id="IPR014721">
    <property type="entry name" value="Ribsml_uS5_D2-typ_fold_subgr"/>
</dbReference>
<dbReference type="Pfam" id="PF00380">
    <property type="entry name" value="Ribosomal_S9"/>
    <property type="match status" value="1"/>
</dbReference>
<accession>A0A0E2AXW9</accession>
<dbReference type="InterPro" id="IPR023035">
    <property type="entry name" value="Ribosomal_uS9_bac/plastid"/>
</dbReference>
<dbReference type="Gene3D" id="3.30.230.10">
    <property type="match status" value="1"/>
</dbReference>
<dbReference type="Proteomes" id="UP000006253">
    <property type="component" value="Unassembled WGS sequence"/>
</dbReference>
<evidence type="ECO:0000256" key="3">
    <source>
        <dbReference type="ARBA" id="ARBA00023274"/>
    </source>
</evidence>
<evidence type="ECO:0000313" key="7">
    <source>
        <dbReference type="EMBL" id="EKO13765.1"/>
    </source>
</evidence>
<dbReference type="GO" id="GO:0003735">
    <property type="term" value="F:structural constituent of ribosome"/>
    <property type="evidence" value="ECO:0007669"/>
    <property type="project" value="InterPro"/>
</dbReference>
<name>A0A0E2AXW9_9LEPT</name>
<dbReference type="InterPro" id="IPR020574">
    <property type="entry name" value="Ribosomal_uS9_CS"/>
</dbReference>
<comment type="caution">
    <text evidence="7">The sequence shown here is derived from an EMBL/GenBank/DDBJ whole genome shotgun (WGS) entry which is preliminary data.</text>
</comment>
<organism evidence="7 8">
    <name type="scientific">Leptospira kirschneri str. H1</name>
    <dbReference type="NCBI Taxonomy" id="1049966"/>
    <lineage>
        <taxon>Bacteria</taxon>
        <taxon>Pseudomonadati</taxon>
        <taxon>Spirochaetota</taxon>
        <taxon>Spirochaetia</taxon>
        <taxon>Leptospirales</taxon>
        <taxon>Leptospiraceae</taxon>
        <taxon>Leptospira</taxon>
    </lineage>
</organism>
<dbReference type="GO" id="GO:0006412">
    <property type="term" value="P:translation"/>
    <property type="evidence" value="ECO:0007669"/>
    <property type="project" value="UniProtKB-UniRule"/>
</dbReference>
<protein>
    <recommendedName>
        <fullName evidence="4 5">Small ribosomal subunit protein uS9</fullName>
    </recommendedName>
</protein>
<dbReference type="HAMAP" id="MF_00532_B">
    <property type="entry name" value="Ribosomal_uS9_B"/>
    <property type="match status" value="1"/>
</dbReference>